<evidence type="ECO:0000256" key="1">
    <source>
        <dbReference type="ARBA" id="ARBA00022741"/>
    </source>
</evidence>
<sequence length="204" mass="22861">MFSLVQGIYEELTYVNERKIALLGVESSGKSSILEWLKVYLKKNAPAEAIVEKPSSLEKMNPTVGLNVAKLHTAGEKLLVWDLGGAKALRSIWERYVEDAEVVIWVVDSADESKLEDSRDELKKLVVREHLVHSPLLIFANKQDQKDAIDPVKISLDLDLLSDAEKRPQCVQPCSAESGEGIREGIQWLMANLQGNMKLEIRIP</sequence>
<keyword evidence="6" id="KW-1185">Reference proteome</keyword>
<gene>
    <name evidence="5" type="ORF">CHC_T00010132001</name>
</gene>
<dbReference type="SMART" id="SM00178">
    <property type="entry name" value="SAR"/>
    <property type="match status" value="1"/>
</dbReference>
<keyword evidence="4" id="KW-0479">Metal-binding</keyword>
<dbReference type="AlphaFoldDB" id="R7QT51"/>
<dbReference type="KEGG" id="ccp:CHC_T00010132001"/>
<dbReference type="GO" id="GO:0046872">
    <property type="term" value="F:metal ion binding"/>
    <property type="evidence" value="ECO:0007669"/>
    <property type="project" value="UniProtKB-KW"/>
</dbReference>
<feature type="binding site" evidence="4">
    <location>
        <position position="63"/>
    </location>
    <ligand>
        <name>Mg(2+)</name>
        <dbReference type="ChEBI" id="CHEBI:18420"/>
    </ligand>
</feature>
<feature type="binding site" evidence="4">
    <location>
        <position position="31"/>
    </location>
    <ligand>
        <name>Mg(2+)</name>
        <dbReference type="ChEBI" id="CHEBI:18420"/>
    </ligand>
</feature>
<organism evidence="5 6">
    <name type="scientific">Chondrus crispus</name>
    <name type="common">Carrageen Irish moss</name>
    <name type="synonym">Polymorpha crispa</name>
    <dbReference type="NCBI Taxonomy" id="2769"/>
    <lineage>
        <taxon>Eukaryota</taxon>
        <taxon>Rhodophyta</taxon>
        <taxon>Florideophyceae</taxon>
        <taxon>Rhodymeniophycidae</taxon>
        <taxon>Gigartinales</taxon>
        <taxon>Gigartinaceae</taxon>
        <taxon>Chondrus</taxon>
    </lineage>
</organism>
<evidence type="ECO:0000256" key="2">
    <source>
        <dbReference type="ARBA" id="ARBA00023134"/>
    </source>
</evidence>
<dbReference type="OMA" id="HGFYKYM"/>
<dbReference type="GO" id="GO:0034067">
    <property type="term" value="P:protein localization to Golgi apparatus"/>
    <property type="evidence" value="ECO:0007669"/>
    <property type="project" value="TreeGrafter"/>
</dbReference>
<dbReference type="Gene3D" id="3.40.50.300">
    <property type="entry name" value="P-loop containing nucleotide triphosphate hydrolases"/>
    <property type="match status" value="1"/>
</dbReference>
<dbReference type="GO" id="GO:0006886">
    <property type="term" value="P:intracellular protein transport"/>
    <property type="evidence" value="ECO:0007669"/>
    <property type="project" value="TreeGrafter"/>
</dbReference>
<protein>
    <submittedName>
        <fullName evidence="5">Arfrp1</fullName>
    </submittedName>
</protein>
<dbReference type="STRING" id="2769.R7QT51"/>
<reference evidence="6" key="1">
    <citation type="journal article" date="2013" name="Proc. Natl. Acad. Sci. U.S.A.">
        <title>Genome structure and metabolic features in the red seaweed Chondrus crispus shed light on evolution of the Archaeplastida.</title>
        <authorList>
            <person name="Collen J."/>
            <person name="Porcel B."/>
            <person name="Carre W."/>
            <person name="Ball S.G."/>
            <person name="Chaparro C."/>
            <person name="Tonon T."/>
            <person name="Barbeyron T."/>
            <person name="Michel G."/>
            <person name="Noel B."/>
            <person name="Valentin K."/>
            <person name="Elias M."/>
            <person name="Artiguenave F."/>
            <person name="Arun A."/>
            <person name="Aury J.M."/>
            <person name="Barbosa-Neto J.F."/>
            <person name="Bothwell J.H."/>
            <person name="Bouget F.Y."/>
            <person name="Brillet L."/>
            <person name="Cabello-Hurtado F."/>
            <person name="Capella-Gutierrez S."/>
            <person name="Charrier B."/>
            <person name="Cladiere L."/>
            <person name="Cock J.M."/>
            <person name="Coelho S.M."/>
            <person name="Colleoni C."/>
            <person name="Czjzek M."/>
            <person name="Da Silva C."/>
            <person name="Delage L."/>
            <person name="Denoeud F."/>
            <person name="Deschamps P."/>
            <person name="Dittami S.M."/>
            <person name="Gabaldon T."/>
            <person name="Gachon C.M."/>
            <person name="Groisillier A."/>
            <person name="Herve C."/>
            <person name="Jabbari K."/>
            <person name="Katinka M."/>
            <person name="Kloareg B."/>
            <person name="Kowalczyk N."/>
            <person name="Labadie K."/>
            <person name="Leblanc C."/>
            <person name="Lopez P.J."/>
            <person name="McLachlan D.H."/>
            <person name="Meslet-Cladiere L."/>
            <person name="Moustafa A."/>
            <person name="Nehr Z."/>
            <person name="Nyvall Collen P."/>
            <person name="Panaud O."/>
            <person name="Partensky F."/>
            <person name="Poulain J."/>
            <person name="Rensing S.A."/>
            <person name="Rousvoal S."/>
            <person name="Samson G."/>
            <person name="Symeonidi A."/>
            <person name="Weissenbach J."/>
            <person name="Zambounis A."/>
            <person name="Wincker P."/>
            <person name="Boyen C."/>
        </authorList>
    </citation>
    <scope>NUCLEOTIDE SEQUENCE [LARGE SCALE GENOMIC DNA]</scope>
    <source>
        <strain evidence="6">cv. Stackhouse</strain>
    </source>
</reference>
<evidence type="ECO:0000256" key="3">
    <source>
        <dbReference type="PIRSR" id="PIRSR606689-1"/>
    </source>
</evidence>
<dbReference type="GO" id="GO:0005794">
    <property type="term" value="C:Golgi apparatus"/>
    <property type="evidence" value="ECO:0007669"/>
    <property type="project" value="TreeGrafter"/>
</dbReference>
<keyword evidence="1 3" id="KW-0547">Nucleotide-binding</keyword>
<evidence type="ECO:0000313" key="5">
    <source>
        <dbReference type="EMBL" id="CDF40525.1"/>
    </source>
</evidence>
<dbReference type="EMBL" id="HG002195">
    <property type="protein sequence ID" value="CDF40525.1"/>
    <property type="molecule type" value="Genomic_DNA"/>
</dbReference>
<feature type="binding site" evidence="3">
    <location>
        <begin position="24"/>
        <end position="31"/>
    </location>
    <ligand>
        <name>GTP</name>
        <dbReference type="ChEBI" id="CHEBI:37565"/>
    </ligand>
</feature>
<feature type="binding site" evidence="3">
    <location>
        <position position="85"/>
    </location>
    <ligand>
        <name>GTP</name>
        <dbReference type="ChEBI" id="CHEBI:37565"/>
    </ligand>
</feature>
<dbReference type="NCBIfam" id="TIGR00231">
    <property type="entry name" value="small_GTP"/>
    <property type="match status" value="1"/>
</dbReference>
<evidence type="ECO:0000256" key="4">
    <source>
        <dbReference type="PIRSR" id="PIRSR606689-2"/>
    </source>
</evidence>
<name>R7QT51_CHOCR</name>
<dbReference type="CDD" id="cd00878">
    <property type="entry name" value="Arf_Arl"/>
    <property type="match status" value="1"/>
</dbReference>
<keyword evidence="2 3" id="KW-0342">GTP-binding</keyword>
<dbReference type="PANTHER" id="PTHR45909">
    <property type="entry name" value="ADP-RIBOSYLATION FACTOR-RELATED PROTEIN 1"/>
    <property type="match status" value="1"/>
</dbReference>
<feature type="binding site" evidence="3">
    <location>
        <begin position="141"/>
        <end position="144"/>
    </location>
    <ligand>
        <name>GTP</name>
        <dbReference type="ChEBI" id="CHEBI:37565"/>
    </ligand>
</feature>
<proteinExistence type="predicted"/>
<keyword evidence="4" id="KW-0460">Magnesium</keyword>
<evidence type="ECO:0000313" key="6">
    <source>
        <dbReference type="Proteomes" id="UP000012073"/>
    </source>
</evidence>
<dbReference type="Gramene" id="CDF40525">
    <property type="protein sequence ID" value="CDF40525"/>
    <property type="gene ID" value="CHC_T00010132001"/>
</dbReference>
<dbReference type="InterPro" id="IPR024156">
    <property type="entry name" value="Small_GTPase_ARF"/>
</dbReference>
<dbReference type="RefSeq" id="XP_005710819.1">
    <property type="nucleotide sequence ID" value="XM_005710762.1"/>
</dbReference>
<dbReference type="GeneID" id="17318544"/>
<accession>R7QT51</accession>
<dbReference type="OrthoDB" id="414781at2759"/>
<dbReference type="GO" id="GO:0003924">
    <property type="term" value="F:GTPase activity"/>
    <property type="evidence" value="ECO:0007669"/>
    <property type="project" value="InterPro"/>
</dbReference>
<dbReference type="PROSITE" id="PS51417">
    <property type="entry name" value="ARF"/>
    <property type="match status" value="1"/>
</dbReference>
<dbReference type="SMART" id="SM00177">
    <property type="entry name" value="ARF"/>
    <property type="match status" value="1"/>
</dbReference>
<dbReference type="InterPro" id="IPR027417">
    <property type="entry name" value="P-loop_NTPase"/>
</dbReference>
<dbReference type="InterPro" id="IPR006689">
    <property type="entry name" value="Small_GTPase_ARF/SAR"/>
</dbReference>
<dbReference type="GO" id="GO:0043001">
    <property type="term" value="P:Golgi to plasma membrane protein transport"/>
    <property type="evidence" value="ECO:0007669"/>
    <property type="project" value="TreeGrafter"/>
</dbReference>
<dbReference type="GO" id="GO:0005525">
    <property type="term" value="F:GTP binding"/>
    <property type="evidence" value="ECO:0007669"/>
    <property type="project" value="UniProtKB-KW"/>
</dbReference>
<dbReference type="Proteomes" id="UP000012073">
    <property type="component" value="Unassembled WGS sequence"/>
</dbReference>
<dbReference type="PANTHER" id="PTHR45909:SF1">
    <property type="entry name" value="ADP-RIBOSYLATION FACTOR-RELATED PROTEIN 1"/>
    <property type="match status" value="1"/>
</dbReference>
<dbReference type="InterPro" id="IPR005225">
    <property type="entry name" value="Small_GTP-bd"/>
</dbReference>
<dbReference type="SUPFAM" id="SSF52540">
    <property type="entry name" value="P-loop containing nucleoside triphosphate hydrolases"/>
    <property type="match status" value="1"/>
</dbReference>
<dbReference type="Pfam" id="PF00025">
    <property type="entry name" value="Arf"/>
    <property type="match status" value="1"/>
</dbReference>